<evidence type="ECO:0000313" key="1">
    <source>
        <dbReference type="EMBL" id="EXX63856.1"/>
    </source>
</evidence>
<dbReference type="AlphaFoldDB" id="A0A015KV56"/>
<name>A0A015KV56_RHIIW</name>
<keyword evidence="2" id="KW-1185">Reference proteome</keyword>
<sequence>MLIDISRNINDQTPFLETSDSFVAPDDLHPVLQQLDIKHWNYRNFVLQIIKSEYVVDNLESVEVMWLTALKSLVSNKNINCEHRDFIRKLIEFQKFVPLDQEITSALNQHVAQCIRYQLTKSAANMEKCIEDQSRKYYISKEVNRLLFSEFSSSLKRSLLKREIEKNDDYKPQKRLKDDENEQEYFDEDQRYDKEKIVKRDRLSLLNFVLYRTEYLSNIVKVPKRNVSKYIQNDLAEETFASLQLIPLAGCKWIWKGTNVCQSFRENAKDIETPLQIGVMNFNKISCTKYLSSSLICYMQEQLDDDNIRKIFIDDTKERWFNKFTVEVEDEVQQYLDKFQNCTTLDELRQTLLENPVYDGKNNNFNIKYVHQFINHMCVKDLKK</sequence>
<dbReference type="Proteomes" id="UP000022910">
    <property type="component" value="Unassembled WGS sequence"/>
</dbReference>
<accession>A0A015KV56</accession>
<organism evidence="1 2">
    <name type="scientific">Rhizophagus irregularis (strain DAOM 197198w)</name>
    <name type="common">Glomus intraradices</name>
    <dbReference type="NCBI Taxonomy" id="1432141"/>
    <lineage>
        <taxon>Eukaryota</taxon>
        <taxon>Fungi</taxon>
        <taxon>Fungi incertae sedis</taxon>
        <taxon>Mucoromycota</taxon>
        <taxon>Glomeromycotina</taxon>
        <taxon>Glomeromycetes</taxon>
        <taxon>Glomerales</taxon>
        <taxon>Glomeraceae</taxon>
        <taxon>Rhizophagus</taxon>
    </lineage>
</organism>
<protein>
    <submittedName>
        <fullName evidence="1">Uncharacterized protein</fullName>
    </submittedName>
</protein>
<gene>
    <name evidence="1" type="ORF">RirG_148390</name>
</gene>
<reference evidence="1 2" key="1">
    <citation type="submission" date="2014-02" db="EMBL/GenBank/DDBJ databases">
        <title>Single nucleus genome sequencing reveals high similarity among nuclei of an endomycorrhizal fungus.</title>
        <authorList>
            <person name="Lin K."/>
            <person name="Geurts R."/>
            <person name="Zhang Z."/>
            <person name="Limpens E."/>
            <person name="Saunders D.G."/>
            <person name="Mu D."/>
            <person name="Pang E."/>
            <person name="Cao H."/>
            <person name="Cha H."/>
            <person name="Lin T."/>
            <person name="Zhou Q."/>
            <person name="Shang Y."/>
            <person name="Li Y."/>
            <person name="Ivanov S."/>
            <person name="Sharma T."/>
            <person name="Velzen R.V."/>
            <person name="Ruijter N.D."/>
            <person name="Aanen D.K."/>
            <person name="Win J."/>
            <person name="Kamoun S."/>
            <person name="Bisseling T."/>
            <person name="Huang S."/>
        </authorList>
    </citation>
    <scope>NUCLEOTIDE SEQUENCE [LARGE SCALE GENOMIC DNA]</scope>
    <source>
        <strain evidence="2">DAOM197198w</strain>
    </source>
</reference>
<proteinExistence type="predicted"/>
<evidence type="ECO:0000313" key="2">
    <source>
        <dbReference type="Proteomes" id="UP000022910"/>
    </source>
</evidence>
<dbReference type="OrthoDB" id="2324124at2759"/>
<dbReference type="EMBL" id="JEMT01023751">
    <property type="protein sequence ID" value="EXX63856.1"/>
    <property type="molecule type" value="Genomic_DNA"/>
</dbReference>
<dbReference type="HOGENOM" id="CLU_719909_0_0_1"/>
<comment type="caution">
    <text evidence="1">The sequence shown here is derived from an EMBL/GenBank/DDBJ whole genome shotgun (WGS) entry which is preliminary data.</text>
</comment>